<feature type="region of interest" description="Disordered" evidence="1">
    <location>
        <begin position="152"/>
        <end position="173"/>
    </location>
</feature>
<dbReference type="InterPro" id="IPR000182">
    <property type="entry name" value="GNAT_dom"/>
</dbReference>
<sequence length="173" mass="19151">MDQLLLSLPDIKTERLFIRQLSLADAEAFRAMTDEPAIIDAIHFLERPFTLANAEKLIGSNQDGKDCFWGVWMLGEPALLGTVGTHIRDSETIEIGYWFATAAQGRGFASEAVRGVIGALVRVYPEHLIVAECRPENVASWRLLERAGFQPDGADGNRPGRKSLVFAPNQNTR</sequence>
<evidence type="ECO:0000313" key="3">
    <source>
        <dbReference type="EMBL" id="ARP98363.1"/>
    </source>
</evidence>
<dbReference type="EMBL" id="CP021112">
    <property type="protein sequence ID" value="ARP98363.1"/>
    <property type="molecule type" value="Genomic_DNA"/>
</dbReference>
<dbReference type="OrthoDB" id="6293260at2"/>
<proteinExistence type="predicted"/>
<dbReference type="InterPro" id="IPR016181">
    <property type="entry name" value="Acyl_CoA_acyltransferase"/>
</dbReference>
<dbReference type="Gene3D" id="3.40.630.30">
    <property type="match status" value="1"/>
</dbReference>
<evidence type="ECO:0000313" key="4">
    <source>
        <dbReference type="Proteomes" id="UP000194137"/>
    </source>
</evidence>
<dbReference type="SUPFAM" id="SSF55729">
    <property type="entry name" value="Acyl-CoA N-acyltransferases (Nat)"/>
    <property type="match status" value="1"/>
</dbReference>
<dbReference type="PANTHER" id="PTHR43792">
    <property type="entry name" value="GNAT FAMILY, PUTATIVE (AFU_ORTHOLOGUE AFUA_3G00765)-RELATED-RELATED"/>
    <property type="match status" value="1"/>
</dbReference>
<name>A0A1W6ZLR6_9HYPH</name>
<evidence type="ECO:0000259" key="2">
    <source>
        <dbReference type="PROSITE" id="PS51186"/>
    </source>
</evidence>
<keyword evidence="4" id="KW-1185">Reference proteome</keyword>
<accession>A0A1W6ZLR6</accession>
<dbReference type="Proteomes" id="UP000194137">
    <property type="component" value="Chromosome"/>
</dbReference>
<dbReference type="RefSeq" id="WP_086086784.1">
    <property type="nucleotide sequence ID" value="NZ_CP021112.1"/>
</dbReference>
<reference evidence="3 4" key="1">
    <citation type="submission" date="2017-05" db="EMBL/GenBank/DDBJ databases">
        <title>Full genome sequence of Pseudorhodoplanes sinuspersici.</title>
        <authorList>
            <person name="Dastgheib S.M.M."/>
            <person name="Shavandi M."/>
            <person name="Tirandaz H."/>
        </authorList>
    </citation>
    <scope>NUCLEOTIDE SEQUENCE [LARGE SCALE GENOMIC DNA]</scope>
    <source>
        <strain evidence="3 4">RIPI110</strain>
    </source>
</reference>
<dbReference type="Pfam" id="PF13302">
    <property type="entry name" value="Acetyltransf_3"/>
    <property type="match status" value="1"/>
</dbReference>
<protein>
    <recommendedName>
        <fullName evidence="2">N-acetyltransferase domain-containing protein</fullName>
    </recommendedName>
</protein>
<dbReference type="InterPro" id="IPR051531">
    <property type="entry name" value="N-acetyltransferase"/>
</dbReference>
<gene>
    <name evidence="3" type="ORF">CAK95_04110</name>
</gene>
<dbReference type="PROSITE" id="PS51186">
    <property type="entry name" value="GNAT"/>
    <property type="match status" value="1"/>
</dbReference>
<dbReference type="AlphaFoldDB" id="A0A1W6ZLR6"/>
<dbReference type="STRING" id="1235591.CAK95_04110"/>
<dbReference type="GO" id="GO:0016747">
    <property type="term" value="F:acyltransferase activity, transferring groups other than amino-acyl groups"/>
    <property type="evidence" value="ECO:0007669"/>
    <property type="project" value="InterPro"/>
</dbReference>
<organism evidence="3 4">
    <name type="scientific">Pseudorhodoplanes sinuspersici</name>
    <dbReference type="NCBI Taxonomy" id="1235591"/>
    <lineage>
        <taxon>Bacteria</taxon>
        <taxon>Pseudomonadati</taxon>
        <taxon>Pseudomonadota</taxon>
        <taxon>Alphaproteobacteria</taxon>
        <taxon>Hyphomicrobiales</taxon>
        <taxon>Pseudorhodoplanes</taxon>
    </lineage>
</organism>
<feature type="domain" description="N-acetyltransferase" evidence="2">
    <location>
        <begin position="16"/>
        <end position="171"/>
    </location>
</feature>
<dbReference type="KEGG" id="psin:CAK95_04110"/>
<evidence type="ECO:0000256" key="1">
    <source>
        <dbReference type="SAM" id="MobiDB-lite"/>
    </source>
</evidence>